<evidence type="ECO:0000256" key="1">
    <source>
        <dbReference type="SAM" id="Phobius"/>
    </source>
</evidence>
<keyword evidence="1" id="KW-0812">Transmembrane</keyword>
<reference evidence="2" key="1">
    <citation type="submission" date="2020-12" db="EMBL/GenBank/DDBJ databases">
        <title>Metabolic potential, ecology and presence of endohyphal bacteria is reflected in genomic diversity of Mucoromycotina.</title>
        <authorList>
            <person name="Muszewska A."/>
            <person name="Okrasinska A."/>
            <person name="Steczkiewicz K."/>
            <person name="Drgas O."/>
            <person name="Orlowska M."/>
            <person name="Perlinska-Lenart U."/>
            <person name="Aleksandrzak-Piekarczyk T."/>
            <person name="Szatraj K."/>
            <person name="Zielenkiewicz U."/>
            <person name="Pilsyk S."/>
            <person name="Malc E."/>
            <person name="Mieczkowski P."/>
            <person name="Kruszewska J.S."/>
            <person name="Biernat P."/>
            <person name="Pawlowska J."/>
        </authorList>
    </citation>
    <scope>NUCLEOTIDE SEQUENCE</scope>
    <source>
        <strain evidence="2">WA0000017839</strain>
    </source>
</reference>
<evidence type="ECO:0000313" key="2">
    <source>
        <dbReference type="EMBL" id="KAG2198371.1"/>
    </source>
</evidence>
<gene>
    <name evidence="2" type="ORF">INT47_009776</name>
</gene>
<keyword evidence="1" id="KW-0472">Membrane</keyword>
<organism evidence="2 3">
    <name type="scientific">Mucor saturninus</name>
    <dbReference type="NCBI Taxonomy" id="64648"/>
    <lineage>
        <taxon>Eukaryota</taxon>
        <taxon>Fungi</taxon>
        <taxon>Fungi incertae sedis</taxon>
        <taxon>Mucoromycota</taxon>
        <taxon>Mucoromycotina</taxon>
        <taxon>Mucoromycetes</taxon>
        <taxon>Mucorales</taxon>
        <taxon>Mucorineae</taxon>
        <taxon>Mucoraceae</taxon>
        <taxon>Mucor</taxon>
    </lineage>
</organism>
<keyword evidence="1" id="KW-1133">Transmembrane helix</keyword>
<keyword evidence="3" id="KW-1185">Reference proteome</keyword>
<dbReference type="Proteomes" id="UP000603453">
    <property type="component" value="Unassembled WGS sequence"/>
</dbReference>
<feature type="transmembrane region" description="Helical" evidence="1">
    <location>
        <begin position="301"/>
        <end position="323"/>
    </location>
</feature>
<proteinExistence type="predicted"/>
<dbReference type="Pfam" id="PF04120">
    <property type="entry name" value="Iron_permease"/>
    <property type="match status" value="4"/>
</dbReference>
<name>A0A8H7QTD3_9FUNG</name>
<dbReference type="AlphaFoldDB" id="A0A8H7QTD3"/>
<sequence>MGFKEKLWRWLSAPGSPITVSCSAPTQYVHQNKEQTTSYQVVTEESKEARLFNPEERKQLGGRIFDTVTSMAGSRAAFIATLLVLIGWAIAGGVLGAPDNWQIFMQDGSSIQCYISDTLLMRQQHNHCISLLTFIAQLRSRNATQRRLFHSPEFSTDVDANEVLQMAIKDDVGDAVTLPTENWFDVCCNWVSEAVGSLAAWAIYWGGIFAWIGVGNMLGWSNLWQLYINTAVAVELTFTSMFLQNTRRRHMLYLRKCLKSIMEADCELETKLREHFNDNEPNPVITIPPPERSRGVRAIDYYADVVGSGVGVVISIAVFATWLGVGNLMEWSSNWWLIIGTYTGLIGFLDGFALRNVYFRQDMWTDEQFAILIEADEMTYQYLNLPIPTGPLPESHDLRTRVSNWMGFICAKAMAVGVAVIIIIALICIASGMQWSETGQLICNTPTMIIEGFLLVVLIQGHNKSNMRRRVILHDIFIRRLKLLQYVHVSQQNGFLNEKHSCTEKNCKWCSKKGDN</sequence>
<accession>A0A8H7QTD3</accession>
<feature type="transmembrane region" description="Helical" evidence="1">
    <location>
        <begin position="409"/>
        <end position="433"/>
    </location>
</feature>
<dbReference type="OrthoDB" id="2224262at2759"/>
<feature type="transmembrane region" description="Helical" evidence="1">
    <location>
        <begin position="76"/>
        <end position="97"/>
    </location>
</feature>
<dbReference type="GO" id="GO:0055085">
    <property type="term" value="P:transmembrane transport"/>
    <property type="evidence" value="ECO:0007669"/>
    <property type="project" value="InterPro"/>
</dbReference>
<evidence type="ECO:0000313" key="3">
    <source>
        <dbReference type="Proteomes" id="UP000603453"/>
    </source>
</evidence>
<dbReference type="PROSITE" id="PS51257">
    <property type="entry name" value="PROKAR_LIPOPROTEIN"/>
    <property type="match status" value="1"/>
</dbReference>
<dbReference type="InterPro" id="IPR007251">
    <property type="entry name" value="Iron_permease_Fet4"/>
</dbReference>
<feature type="transmembrane region" description="Helical" evidence="1">
    <location>
        <begin position="335"/>
        <end position="354"/>
    </location>
</feature>
<dbReference type="EMBL" id="JAEPRD010000112">
    <property type="protein sequence ID" value="KAG2198371.1"/>
    <property type="molecule type" value="Genomic_DNA"/>
</dbReference>
<comment type="caution">
    <text evidence="2">The sequence shown here is derived from an EMBL/GenBank/DDBJ whole genome shotgun (WGS) entry which is preliminary data.</text>
</comment>
<feature type="transmembrane region" description="Helical" evidence="1">
    <location>
        <begin position="439"/>
        <end position="459"/>
    </location>
</feature>
<feature type="transmembrane region" description="Helical" evidence="1">
    <location>
        <begin position="198"/>
        <end position="218"/>
    </location>
</feature>
<protein>
    <submittedName>
        <fullName evidence="2">Uncharacterized protein</fullName>
    </submittedName>
</protein>